<name>A0A099I4A9_CLOIN</name>
<evidence type="ECO:0000313" key="2">
    <source>
        <dbReference type="EMBL" id="KGJ52799.1"/>
    </source>
</evidence>
<organism evidence="2 3">
    <name type="scientific">Clostridium innocuum</name>
    <dbReference type="NCBI Taxonomy" id="1522"/>
    <lineage>
        <taxon>Bacteria</taxon>
        <taxon>Bacillati</taxon>
        <taxon>Bacillota</taxon>
        <taxon>Clostridia</taxon>
        <taxon>Eubacteriales</taxon>
        <taxon>Clostridiaceae</taxon>
        <taxon>Clostridium</taxon>
    </lineage>
</organism>
<protein>
    <submittedName>
        <fullName evidence="2">Transaldolase</fullName>
    </submittedName>
</protein>
<evidence type="ECO:0000256" key="1">
    <source>
        <dbReference type="ARBA" id="ARBA00023270"/>
    </source>
</evidence>
<evidence type="ECO:0000313" key="3">
    <source>
        <dbReference type="Proteomes" id="UP000030008"/>
    </source>
</evidence>
<accession>A0A099I4A9</accession>
<dbReference type="SUPFAM" id="SSF51569">
    <property type="entry name" value="Aldolase"/>
    <property type="match status" value="1"/>
</dbReference>
<dbReference type="PANTHER" id="PTHR10683">
    <property type="entry name" value="TRANSALDOLASE"/>
    <property type="match status" value="1"/>
</dbReference>
<comment type="caution">
    <text evidence="2">The sequence shown here is derived from an EMBL/GenBank/DDBJ whole genome shotgun (WGS) entry which is preliminary data.</text>
</comment>
<gene>
    <name evidence="2" type="ORF">CIAN88_12440</name>
</gene>
<proteinExistence type="predicted"/>
<dbReference type="Pfam" id="PF00923">
    <property type="entry name" value="TAL_FSA"/>
    <property type="match status" value="1"/>
</dbReference>
<sequence length="357" mass="40994">MKSKLIEMREKYPQTELWTDSFHTADHAYGLTQGITGITTSPTWVSRMLCNEEGSEHEKVLCELQGKHPEYNEQEMIWAWTLEMGKRRSRVLLPLWEQGNPKQGRFSIQTSIYDYSNTEKMVRMAEEVNSCGPNMQVKIPSTKEGIKAMEEATFKGISVMATVCFSVDQAVAAAEAIERGMKRRTAQGLSNADLNPVCAVLLGMQEDWLKSYAESRDIVIHPDAFAWCGVAICKEVYRIFQERGYKTRVLTAYYRHQLHWSEFIGGDIIMTIPAKWQKRFANCDVEIRDYMNEAVAADKLKQLNKLTPFVQAYTQGSLTEDDFNSFGPVILTIRYFTEEYEKAVHKVRDILLPNPIR</sequence>
<dbReference type="InterPro" id="IPR001585">
    <property type="entry name" value="TAL/FSA"/>
</dbReference>
<dbReference type="Proteomes" id="UP000030008">
    <property type="component" value="Unassembled WGS sequence"/>
</dbReference>
<dbReference type="GO" id="GO:0005975">
    <property type="term" value="P:carbohydrate metabolic process"/>
    <property type="evidence" value="ECO:0007669"/>
    <property type="project" value="InterPro"/>
</dbReference>
<dbReference type="Gene3D" id="3.20.20.70">
    <property type="entry name" value="Aldolase class I"/>
    <property type="match status" value="1"/>
</dbReference>
<dbReference type="RefSeq" id="WP_044905742.1">
    <property type="nucleotide sequence ID" value="NZ_JQIF01000052.1"/>
</dbReference>
<dbReference type="InterPro" id="IPR013785">
    <property type="entry name" value="Aldolase_TIM"/>
</dbReference>
<keyword evidence="1" id="KW-0704">Schiff base</keyword>
<dbReference type="AlphaFoldDB" id="A0A099I4A9"/>
<reference evidence="2 3" key="1">
    <citation type="submission" date="2014-08" db="EMBL/GenBank/DDBJ databases">
        <title>Clostridium innocuum, an unnegligible vancomycin-resistant pathogen causing extra-intestinal infections.</title>
        <authorList>
            <person name="Feng Y."/>
            <person name="Chiu C.-H."/>
        </authorList>
    </citation>
    <scope>NUCLEOTIDE SEQUENCE [LARGE SCALE GENOMIC DNA]</scope>
    <source>
        <strain evidence="2 3">AN88</strain>
    </source>
</reference>
<dbReference type="EMBL" id="JQIF01000052">
    <property type="protein sequence ID" value="KGJ52799.1"/>
    <property type="molecule type" value="Genomic_DNA"/>
</dbReference>